<keyword evidence="2" id="KW-1185">Reference proteome</keyword>
<name>A0ABP8WEG1_9MICO</name>
<proteinExistence type="predicted"/>
<gene>
    <name evidence="1" type="ORF">GCM10023198_03050</name>
</gene>
<dbReference type="Proteomes" id="UP001500843">
    <property type="component" value="Unassembled WGS sequence"/>
</dbReference>
<evidence type="ECO:0000313" key="2">
    <source>
        <dbReference type="Proteomes" id="UP001500843"/>
    </source>
</evidence>
<sequence>MCRPGFFVPVGNHPDRVIYATPDVVPRGAEGSSTLFAGALSPLCGNGGMLRKSVSHGRVKQVVG</sequence>
<organism evidence="1 2">
    <name type="scientific">Promicromonospora umidemergens</name>
    <dbReference type="NCBI Taxonomy" id="629679"/>
    <lineage>
        <taxon>Bacteria</taxon>
        <taxon>Bacillati</taxon>
        <taxon>Actinomycetota</taxon>
        <taxon>Actinomycetes</taxon>
        <taxon>Micrococcales</taxon>
        <taxon>Promicromonosporaceae</taxon>
        <taxon>Promicromonospora</taxon>
    </lineage>
</organism>
<dbReference type="EMBL" id="BAABHM010000002">
    <property type="protein sequence ID" value="GAA4688055.1"/>
    <property type="molecule type" value="Genomic_DNA"/>
</dbReference>
<reference evidence="2" key="1">
    <citation type="journal article" date="2019" name="Int. J. Syst. Evol. Microbiol.">
        <title>The Global Catalogue of Microorganisms (GCM) 10K type strain sequencing project: providing services to taxonomists for standard genome sequencing and annotation.</title>
        <authorList>
            <consortium name="The Broad Institute Genomics Platform"/>
            <consortium name="The Broad Institute Genome Sequencing Center for Infectious Disease"/>
            <person name="Wu L."/>
            <person name="Ma J."/>
        </authorList>
    </citation>
    <scope>NUCLEOTIDE SEQUENCE [LARGE SCALE GENOMIC DNA]</scope>
    <source>
        <strain evidence="2">JCM 17975</strain>
    </source>
</reference>
<accession>A0ABP8WEG1</accession>
<comment type="caution">
    <text evidence="1">The sequence shown here is derived from an EMBL/GenBank/DDBJ whole genome shotgun (WGS) entry which is preliminary data.</text>
</comment>
<evidence type="ECO:0000313" key="1">
    <source>
        <dbReference type="EMBL" id="GAA4688055.1"/>
    </source>
</evidence>
<protein>
    <submittedName>
        <fullName evidence="1">Uncharacterized protein</fullName>
    </submittedName>
</protein>